<gene>
    <name evidence="3" type="ORF">ILYODFUR_017568</name>
</gene>
<keyword evidence="2" id="KW-1133">Transmembrane helix</keyword>
<evidence type="ECO:0000313" key="3">
    <source>
        <dbReference type="EMBL" id="MEQ2244480.1"/>
    </source>
</evidence>
<dbReference type="Proteomes" id="UP001482620">
    <property type="component" value="Unassembled WGS sequence"/>
</dbReference>
<evidence type="ECO:0000256" key="2">
    <source>
        <dbReference type="SAM" id="Phobius"/>
    </source>
</evidence>
<feature type="region of interest" description="Disordered" evidence="1">
    <location>
        <begin position="1"/>
        <end position="30"/>
    </location>
</feature>
<keyword evidence="2" id="KW-0812">Transmembrane</keyword>
<proteinExistence type="predicted"/>
<comment type="caution">
    <text evidence="3">The sequence shown here is derived from an EMBL/GenBank/DDBJ whole genome shotgun (WGS) entry which is preliminary data.</text>
</comment>
<organism evidence="3 4">
    <name type="scientific">Ilyodon furcidens</name>
    <name type="common">goldbreast splitfin</name>
    <dbReference type="NCBI Taxonomy" id="33524"/>
    <lineage>
        <taxon>Eukaryota</taxon>
        <taxon>Metazoa</taxon>
        <taxon>Chordata</taxon>
        <taxon>Craniata</taxon>
        <taxon>Vertebrata</taxon>
        <taxon>Euteleostomi</taxon>
        <taxon>Actinopterygii</taxon>
        <taxon>Neopterygii</taxon>
        <taxon>Teleostei</taxon>
        <taxon>Neoteleostei</taxon>
        <taxon>Acanthomorphata</taxon>
        <taxon>Ovalentaria</taxon>
        <taxon>Atherinomorphae</taxon>
        <taxon>Cyprinodontiformes</taxon>
        <taxon>Goodeidae</taxon>
        <taxon>Ilyodon</taxon>
    </lineage>
</organism>
<keyword evidence="2" id="KW-0472">Membrane</keyword>
<evidence type="ECO:0000313" key="4">
    <source>
        <dbReference type="Proteomes" id="UP001482620"/>
    </source>
</evidence>
<sequence length="107" mass="12176">MKLSPWRSWTLQASGRDEPQTCPPGPEADTEEIEATSHEKVPYIQEPGRIIAGTFQYLHTNYPTPFHQRRARWSPCPYLILLTLAVIMADWIIAPASSPIKSIHLHD</sequence>
<protein>
    <submittedName>
        <fullName evidence="3">Uncharacterized protein</fullName>
    </submittedName>
</protein>
<reference evidence="3 4" key="1">
    <citation type="submission" date="2021-06" db="EMBL/GenBank/DDBJ databases">
        <authorList>
            <person name="Palmer J.M."/>
        </authorList>
    </citation>
    <scope>NUCLEOTIDE SEQUENCE [LARGE SCALE GENOMIC DNA]</scope>
    <source>
        <strain evidence="4">if_2019</strain>
        <tissue evidence="3">Muscle</tissue>
    </source>
</reference>
<name>A0ABV0UH61_9TELE</name>
<keyword evidence="4" id="KW-1185">Reference proteome</keyword>
<feature type="transmembrane region" description="Helical" evidence="2">
    <location>
        <begin position="76"/>
        <end position="94"/>
    </location>
</feature>
<dbReference type="EMBL" id="JAHRIQ010071176">
    <property type="protein sequence ID" value="MEQ2244480.1"/>
    <property type="molecule type" value="Genomic_DNA"/>
</dbReference>
<accession>A0ABV0UH61</accession>
<evidence type="ECO:0000256" key="1">
    <source>
        <dbReference type="SAM" id="MobiDB-lite"/>
    </source>
</evidence>